<protein>
    <submittedName>
        <fullName evidence="2">Uncharacterized protein</fullName>
    </submittedName>
</protein>
<reference evidence="2" key="2">
    <citation type="journal article" date="2024" name="Antonie Van Leeuwenhoek">
        <title>Roseihalotalea indica gen. nov., sp. nov., a halophilic Bacteroidetes from mesopelagic Southwest Indian Ocean with higher carbohydrate metabolic potential.</title>
        <authorList>
            <person name="Chen B."/>
            <person name="Zhang M."/>
            <person name="Lin D."/>
            <person name="Ye J."/>
            <person name="Tang K."/>
        </authorList>
    </citation>
    <scope>NUCLEOTIDE SEQUENCE</scope>
    <source>
        <strain evidence="2">TK19036</strain>
    </source>
</reference>
<sequence>MKLVDKEQFSLLSKTFRYTLKDRRKSISLIMVMLLPLVVFAWRFVPNNGPFFFYNNLSVFVYTFGVNFAIVLMASAWFLSTPRRDFATQIIVTIGLFFGIFTTWDTLPFEDAPPMWVDMVISFILFAVVCIYLYYVYRNYINKTIDYKQLHDGIVHDLHHQRFLNSISRIEGLMSVAEMEEPYKSMCEDEITELKESVAYVADKYKELY</sequence>
<feature type="transmembrane region" description="Helical" evidence="1">
    <location>
        <begin position="116"/>
        <end position="137"/>
    </location>
</feature>
<name>A0AA49GMY7_9BACT</name>
<feature type="transmembrane region" description="Helical" evidence="1">
    <location>
        <begin position="57"/>
        <end position="79"/>
    </location>
</feature>
<dbReference type="SUPFAM" id="SSF103473">
    <property type="entry name" value="MFS general substrate transporter"/>
    <property type="match status" value="1"/>
</dbReference>
<feature type="transmembrane region" description="Helical" evidence="1">
    <location>
        <begin position="27"/>
        <end position="45"/>
    </location>
</feature>
<dbReference type="EMBL" id="CP120682">
    <property type="protein sequence ID" value="WKN36739.1"/>
    <property type="molecule type" value="Genomic_DNA"/>
</dbReference>
<dbReference type="InterPro" id="IPR036259">
    <property type="entry name" value="MFS_trans_sf"/>
</dbReference>
<keyword evidence="1" id="KW-1133">Transmembrane helix</keyword>
<organism evidence="2">
    <name type="scientific">Roseihalotalea indica</name>
    <dbReference type="NCBI Taxonomy" id="2867963"/>
    <lineage>
        <taxon>Bacteria</taxon>
        <taxon>Pseudomonadati</taxon>
        <taxon>Bacteroidota</taxon>
        <taxon>Cytophagia</taxon>
        <taxon>Cytophagales</taxon>
        <taxon>Catalimonadaceae</taxon>
        <taxon>Roseihalotalea</taxon>
    </lineage>
</organism>
<reference evidence="2" key="1">
    <citation type="journal article" date="2023" name="Comput. Struct. Biotechnol. J.">
        <title>Discovery of a novel marine Bacteroidetes with a rich repertoire of carbohydrate-active enzymes.</title>
        <authorList>
            <person name="Chen B."/>
            <person name="Liu G."/>
            <person name="Chen Q."/>
            <person name="Wang H."/>
            <person name="Liu L."/>
            <person name="Tang K."/>
        </authorList>
    </citation>
    <scope>NUCLEOTIDE SEQUENCE</scope>
    <source>
        <strain evidence="2">TK19036</strain>
    </source>
</reference>
<keyword evidence="1" id="KW-0472">Membrane</keyword>
<dbReference type="AlphaFoldDB" id="A0AA49GMY7"/>
<evidence type="ECO:0000313" key="2">
    <source>
        <dbReference type="EMBL" id="WKN36739.1"/>
    </source>
</evidence>
<keyword evidence="1" id="KW-0812">Transmembrane</keyword>
<feature type="transmembrane region" description="Helical" evidence="1">
    <location>
        <begin position="86"/>
        <end position="104"/>
    </location>
</feature>
<evidence type="ECO:0000256" key="1">
    <source>
        <dbReference type="SAM" id="Phobius"/>
    </source>
</evidence>
<proteinExistence type="predicted"/>
<accession>A0AA49GMY7</accession>
<gene>
    <name evidence="2" type="ORF">K4G66_30710</name>
</gene>